<keyword evidence="2" id="KW-1185">Reference proteome</keyword>
<dbReference type="HOGENOM" id="CLU_1982921_0_0_1"/>
<proteinExistence type="predicted"/>
<gene>
    <name evidence="1" type="ORF">SERLA73DRAFT_80748</name>
</gene>
<accession>F8QK76</accession>
<evidence type="ECO:0000313" key="2">
    <source>
        <dbReference type="Proteomes" id="UP000008063"/>
    </source>
</evidence>
<dbReference type="EMBL" id="GL945987">
    <property type="protein sequence ID" value="EGN91294.1"/>
    <property type="molecule type" value="Genomic_DNA"/>
</dbReference>
<dbReference type="AlphaFoldDB" id="F8QK76"/>
<evidence type="ECO:0000313" key="1">
    <source>
        <dbReference type="EMBL" id="EGN91294.1"/>
    </source>
</evidence>
<dbReference type="InParanoid" id="F8QK76"/>
<sequence length="126" mass="14004">MELPRERLECFTHCRTALPASLLYKEKTLTTEEHLAKLPSPLSLVGGNLVTIATSSSRQPQPPRDLRPLGGLLTKYPPISLSRFAASFDRHLNLWYPSGGFGCPQTGGATSFCYVATSKQRMFTRY</sequence>
<protein>
    <submittedName>
        <fullName evidence="1">Uncharacterized protein</fullName>
    </submittedName>
</protein>
<organism evidence="2">
    <name type="scientific">Serpula lacrymans var. lacrymans (strain S7.3)</name>
    <name type="common">Dry rot fungus</name>
    <dbReference type="NCBI Taxonomy" id="936435"/>
    <lineage>
        <taxon>Eukaryota</taxon>
        <taxon>Fungi</taxon>
        <taxon>Dikarya</taxon>
        <taxon>Basidiomycota</taxon>
        <taxon>Agaricomycotina</taxon>
        <taxon>Agaricomycetes</taxon>
        <taxon>Agaricomycetidae</taxon>
        <taxon>Boletales</taxon>
        <taxon>Coniophorineae</taxon>
        <taxon>Serpulaceae</taxon>
        <taxon>Serpula</taxon>
    </lineage>
</organism>
<name>F8QK76_SERL3</name>
<dbReference type="Proteomes" id="UP000008063">
    <property type="component" value="Unassembled WGS sequence"/>
</dbReference>
<reference evidence="2" key="1">
    <citation type="journal article" date="2011" name="Science">
        <title>The plant cell wall-decomposing machinery underlies the functional diversity of forest fungi.</title>
        <authorList>
            <person name="Eastwood D.C."/>
            <person name="Floudas D."/>
            <person name="Binder M."/>
            <person name="Majcherczyk A."/>
            <person name="Schneider P."/>
            <person name="Aerts A."/>
            <person name="Asiegbu F.O."/>
            <person name="Baker S.E."/>
            <person name="Barry K."/>
            <person name="Bendiksby M."/>
            <person name="Blumentritt M."/>
            <person name="Coutinho P.M."/>
            <person name="Cullen D."/>
            <person name="de Vries R.P."/>
            <person name="Gathman A."/>
            <person name="Goodell B."/>
            <person name="Henrissat B."/>
            <person name="Ihrmark K."/>
            <person name="Kauserud H."/>
            <person name="Kohler A."/>
            <person name="LaButti K."/>
            <person name="Lapidus A."/>
            <person name="Lavin J.L."/>
            <person name="Lee Y.-H."/>
            <person name="Lindquist E."/>
            <person name="Lilly W."/>
            <person name="Lucas S."/>
            <person name="Morin E."/>
            <person name="Murat C."/>
            <person name="Oguiza J.A."/>
            <person name="Park J."/>
            <person name="Pisabarro A.G."/>
            <person name="Riley R."/>
            <person name="Rosling A."/>
            <person name="Salamov A."/>
            <person name="Schmidt O."/>
            <person name="Schmutz J."/>
            <person name="Skrede I."/>
            <person name="Stenlid J."/>
            <person name="Wiebenga A."/>
            <person name="Xie X."/>
            <person name="Kuees U."/>
            <person name="Hibbett D.S."/>
            <person name="Hoffmeister D."/>
            <person name="Hoegberg N."/>
            <person name="Martin F."/>
            <person name="Grigoriev I.V."/>
            <person name="Watkinson S.C."/>
        </authorList>
    </citation>
    <scope>NUCLEOTIDE SEQUENCE [LARGE SCALE GENOMIC DNA]</scope>
    <source>
        <strain evidence="2">strain S7.3</strain>
    </source>
</reference>